<feature type="signal peptide" evidence="1">
    <location>
        <begin position="1"/>
        <end position="22"/>
    </location>
</feature>
<reference evidence="3" key="2">
    <citation type="submission" date="2015-01" db="EMBL/GenBank/DDBJ databases">
        <title>Evolutionary Origins and Diversification of the Mycorrhizal Mutualists.</title>
        <authorList>
            <consortium name="DOE Joint Genome Institute"/>
            <consortium name="Mycorrhizal Genomics Consortium"/>
            <person name="Kohler A."/>
            <person name="Kuo A."/>
            <person name="Nagy L.G."/>
            <person name="Floudas D."/>
            <person name="Copeland A."/>
            <person name="Barry K.W."/>
            <person name="Cichocki N."/>
            <person name="Veneault-Fourrey C."/>
            <person name="LaButti K."/>
            <person name="Lindquist E.A."/>
            <person name="Lipzen A."/>
            <person name="Lundell T."/>
            <person name="Morin E."/>
            <person name="Murat C."/>
            <person name="Riley R."/>
            <person name="Ohm R."/>
            <person name="Sun H."/>
            <person name="Tunlid A."/>
            <person name="Henrissat B."/>
            <person name="Grigoriev I.V."/>
            <person name="Hibbett D.S."/>
            <person name="Martin F."/>
        </authorList>
    </citation>
    <scope>NUCLEOTIDE SEQUENCE [LARGE SCALE GENOMIC DNA]</scope>
    <source>
        <strain evidence="3">Marx 270</strain>
    </source>
</reference>
<dbReference type="InParanoid" id="A0A0C3KV32"/>
<name>A0A0C3KV32_PISTI</name>
<dbReference type="HOGENOM" id="CLU_2980072_0_0_1"/>
<reference evidence="2 3" key="1">
    <citation type="submission" date="2014-04" db="EMBL/GenBank/DDBJ databases">
        <authorList>
            <consortium name="DOE Joint Genome Institute"/>
            <person name="Kuo A."/>
            <person name="Kohler A."/>
            <person name="Costa M.D."/>
            <person name="Nagy L.G."/>
            <person name="Floudas D."/>
            <person name="Copeland A."/>
            <person name="Barry K.W."/>
            <person name="Cichocki N."/>
            <person name="Veneault-Fourrey C."/>
            <person name="LaButti K."/>
            <person name="Lindquist E.A."/>
            <person name="Lipzen A."/>
            <person name="Lundell T."/>
            <person name="Morin E."/>
            <person name="Murat C."/>
            <person name="Sun H."/>
            <person name="Tunlid A."/>
            <person name="Henrissat B."/>
            <person name="Grigoriev I.V."/>
            <person name="Hibbett D.S."/>
            <person name="Martin F."/>
            <person name="Nordberg H.P."/>
            <person name="Cantor M.N."/>
            <person name="Hua S.X."/>
        </authorList>
    </citation>
    <scope>NUCLEOTIDE SEQUENCE [LARGE SCALE GENOMIC DNA]</scope>
    <source>
        <strain evidence="2 3">Marx 270</strain>
    </source>
</reference>
<feature type="chain" id="PRO_5002166370" evidence="1">
    <location>
        <begin position="23"/>
        <end position="58"/>
    </location>
</feature>
<organism evidence="2 3">
    <name type="scientific">Pisolithus tinctorius Marx 270</name>
    <dbReference type="NCBI Taxonomy" id="870435"/>
    <lineage>
        <taxon>Eukaryota</taxon>
        <taxon>Fungi</taxon>
        <taxon>Dikarya</taxon>
        <taxon>Basidiomycota</taxon>
        <taxon>Agaricomycotina</taxon>
        <taxon>Agaricomycetes</taxon>
        <taxon>Agaricomycetidae</taxon>
        <taxon>Boletales</taxon>
        <taxon>Sclerodermatineae</taxon>
        <taxon>Pisolithaceae</taxon>
        <taxon>Pisolithus</taxon>
    </lineage>
</organism>
<evidence type="ECO:0000313" key="2">
    <source>
        <dbReference type="EMBL" id="KIO13337.1"/>
    </source>
</evidence>
<sequence length="58" mass="6491">MESSQAWAGGFTFSSFWFKLLADTLSMREISTGLFHLTLSNSSARYDIVCHDSTLTPK</sequence>
<gene>
    <name evidence="2" type="ORF">M404DRAFT_992903</name>
</gene>
<dbReference type="Proteomes" id="UP000054217">
    <property type="component" value="Unassembled WGS sequence"/>
</dbReference>
<evidence type="ECO:0000313" key="3">
    <source>
        <dbReference type="Proteomes" id="UP000054217"/>
    </source>
</evidence>
<accession>A0A0C3KV32</accession>
<keyword evidence="3" id="KW-1185">Reference proteome</keyword>
<evidence type="ECO:0000256" key="1">
    <source>
        <dbReference type="SAM" id="SignalP"/>
    </source>
</evidence>
<keyword evidence="1" id="KW-0732">Signal</keyword>
<protein>
    <submittedName>
        <fullName evidence="2">Uncharacterized protein</fullName>
    </submittedName>
</protein>
<dbReference type="AlphaFoldDB" id="A0A0C3KV32"/>
<proteinExistence type="predicted"/>
<dbReference type="EMBL" id="KN831946">
    <property type="protein sequence ID" value="KIO13337.1"/>
    <property type="molecule type" value="Genomic_DNA"/>
</dbReference>